<reference evidence="9" key="1">
    <citation type="submission" date="2020-10" db="EMBL/GenBank/DDBJ databases">
        <authorList>
            <person name="Gilroy R."/>
        </authorList>
    </citation>
    <scope>NUCLEOTIDE SEQUENCE</scope>
    <source>
        <strain evidence="9">10669</strain>
    </source>
</reference>
<dbReference type="InterPro" id="IPR025944">
    <property type="entry name" value="Sigma_54_int_dom_CS"/>
</dbReference>
<feature type="domain" description="Sigma-54 factor interaction" evidence="7">
    <location>
        <begin position="142"/>
        <end position="371"/>
    </location>
</feature>
<dbReference type="SUPFAM" id="SSF46689">
    <property type="entry name" value="Homeodomain-like"/>
    <property type="match status" value="1"/>
</dbReference>
<sequence>MKPLILIVDDEKNTREGLAATLEDQYEVSMASNADEAFRLMETENFDVVITDLRMAGQSGLSVIDKALQLPQKPVCIMMTAYGNVETAVEAMRRGAYDFLTKPLNLEKLELVVKRALEARETERENRAMRVRLDNKFSFNGLIGESPALTRCIENAKRVAASKATVLLLGETGTGKELFAQLIHQNSSRAKRPFVPVHCAAIAPTLLESEIFGHERGAFTGANERRIGRFEAADGGTLFLDEIGEIDLATQVKLLRFLETHAIERLGSQKQIQLDVRLVCATNRNLAEMVAEGTFREDLYYRLSVVALVLPPLRERATDIPVLIDYYVKRFSAENALTPPKISKAAMAILKKYAWPGNIRELRNLCENLVVMHSGAEVSEYDLDPRFLLNRIVSAPPVPPPTTIDENGKPLPQKEIRKAVKKSKEARREKIKVERMRTFSKKENEKRLMREALIRAKGNRTDAAEYLGISRRTFHRKLLEDPTIAAGLAGKRGRRSEADKD</sequence>
<evidence type="ECO:0000256" key="5">
    <source>
        <dbReference type="ARBA" id="ARBA00023163"/>
    </source>
</evidence>
<name>A0A9D1NKP9_9BACT</name>
<evidence type="ECO:0000313" key="9">
    <source>
        <dbReference type="EMBL" id="HIV04875.1"/>
    </source>
</evidence>
<dbReference type="EMBL" id="DVOG01000185">
    <property type="protein sequence ID" value="HIV04875.1"/>
    <property type="molecule type" value="Genomic_DNA"/>
</dbReference>
<dbReference type="PROSITE" id="PS00688">
    <property type="entry name" value="SIGMA54_INTERACT_3"/>
    <property type="match status" value="1"/>
</dbReference>
<dbReference type="Gene3D" id="1.10.8.60">
    <property type="match status" value="1"/>
</dbReference>
<keyword evidence="2" id="KW-0067">ATP-binding</keyword>
<dbReference type="GO" id="GO:0005524">
    <property type="term" value="F:ATP binding"/>
    <property type="evidence" value="ECO:0007669"/>
    <property type="project" value="UniProtKB-KW"/>
</dbReference>
<dbReference type="Pfam" id="PF00072">
    <property type="entry name" value="Response_reg"/>
    <property type="match status" value="1"/>
</dbReference>
<dbReference type="Pfam" id="PF02954">
    <property type="entry name" value="HTH_8"/>
    <property type="match status" value="1"/>
</dbReference>
<evidence type="ECO:0000313" key="10">
    <source>
        <dbReference type="Proteomes" id="UP000886812"/>
    </source>
</evidence>
<dbReference type="Gene3D" id="3.40.50.300">
    <property type="entry name" value="P-loop containing nucleotide triphosphate hydrolases"/>
    <property type="match status" value="1"/>
</dbReference>
<dbReference type="AlphaFoldDB" id="A0A9D1NKP9"/>
<dbReference type="SUPFAM" id="SSF52172">
    <property type="entry name" value="CheY-like"/>
    <property type="match status" value="1"/>
</dbReference>
<dbReference type="SMART" id="SM00448">
    <property type="entry name" value="REC"/>
    <property type="match status" value="1"/>
</dbReference>
<dbReference type="Pfam" id="PF25601">
    <property type="entry name" value="AAA_lid_14"/>
    <property type="match status" value="1"/>
</dbReference>
<dbReference type="PROSITE" id="PS50045">
    <property type="entry name" value="SIGMA54_INTERACT_4"/>
    <property type="match status" value="1"/>
</dbReference>
<dbReference type="PRINTS" id="PR01590">
    <property type="entry name" value="HTHFIS"/>
</dbReference>
<evidence type="ECO:0000256" key="6">
    <source>
        <dbReference type="PROSITE-ProRule" id="PRU00169"/>
    </source>
</evidence>
<keyword evidence="3" id="KW-0805">Transcription regulation</keyword>
<protein>
    <submittedName>
        <fullName evidence="9">Sigma-54-dependent Fis family transcriptional regulator</fullName>
    </submittedName>
</protein>
<dbReference type="InterPro" id="IPR009057">
    <property type="entry name" value="Homeodomain-like_sf"/>
</dbReference>
<dbReference type="InterPro" id="IPR011006">
    <property type="entry name" value="CheY-like_superfamily"/>
</dbReference>
<keyword evidence="1" id="KW-0547">Nucleotide-binding</keyword>
<evidence type="ECO:0000259" key="7">
    <source>
        <dbReference type="PROSITE" id="PS50045"/>
    </source>
</evidence>
<evidence type="ECO:0000259" key="8">
    <source>
        <dbReference type="PROSITE" id="PS50110"/>
    </source>
</evidence>
<proteinExistence type="predicted"/>
<dbReference type="InterPro" id="IPR025943">
    <property type="entry name" value="Sigma_54_int_dom_ATP-bd_2"/>
</dbReference>
<evidence type="ECO:0000256" key="4">
    <source>
        <dbReference type="ARBA" id="ARBA00023125"/>
    </source>
</evidence>
<dbReference type="InterPro" id="IPR002078">
    <property type="entry name" value="Sigma_54_int"/>
</dbReference>
<evidence type="ECO:0000256" key="3">
    <source>
        <dbReference type="ARBA" id="ARBA00023015"/>
    </source>
</evidence>
<dbReference type="Pfam" id="PF00158">
    <property type="entry name" value="Sigma54_activat"/>
    <property type="match status" value="1"/>
</dbReference>
<keyword evidence="4" id="KW-0238">DNA-binding</keyword>
<reference evidence="9" key="2">
    <citation type="journal article" date="2021" name="PeerJ">
        <title>Extensive microbial diversity within the chicken gut microbiome revealed by metagenomics and culture.</title>
        <authorList>
            <person name="Gilroy R."/>
            <person name="Ravi A."/>
            <person name="Getino M."/>
            <person name="Pursley I."/>
            <person name="Horton D.L."/>
            <person name="Alikhan N.F."/>
            <person name="Baker D."/>
            <person name="Gharbi K."/>
            <person name="Hall N."/>
            <person name="Watson M."/>
            <person name="Adriaenssens E.M."/>
            <person name="Foster-Nyarko E."/>
            <person name="Jarju S."/>
            <person name="Secka A."/>
            <person name="Antonio M."/>
            <person name="Oren A."/>
            <person name="Chaudhuri R.R."/>
            <person name="La Ragione R."/>
            <person name="Hildebrand F."/>
            <person name="Pallen M.J."/>
        </authorList>
    </citation>
    <scope>NUCLEOTIDE SEQUENCE</scope>
    <source>
        <strain evidence="9">10669</strain>
    </source>
</reference>
<feature type="modified residue" description="4-aspartylphosphate" evidence="6">
    <location>
        <position position="52"/>
    </location>
</feature>
<dbReference type="InterPro" id="IPR058031">
    <property type="entry name" value="AAA_lid_NorR"/>
</dbReference>
<organism evidence="9 10">
    <name type="scientific">Candidatus Spyradosoma merdigallinarum</name>
    <dbReference type="NCBI Taxonomy" id="2840950"/>
    <lineage>
        <taxon>Bacteria</taxon>
        <taxon>Pseudomonadati</taxon>
        <taxon>Verrucomicrobiota</taxon>
        <taxon>Opitutia</taxon>
        <taxon>Opitutia incertae sedis</taxon>
        <taxon>Candidatus Spyradosoma</taxon>
    </lineage>
</organism>
<dbReference type="PROSITE" id="PS50110">
    <property type="entry name" value="RESPONSE_REGULATORY"/>
    <property type="match status" value="1"/>
</dbReference>
<feature type="domain" description="Response regulatory" evidence="8">
    <location>
        <begin position="4"/>
        <end position="117"/>
    </location>
</feature>
<dbReference type="InterPro" id="IPR003593">
    <property type="entry name" value="AAA+_ATPase"/>
</dbReference>
<dbReference type="PROSITE" id="PS00675">
    <property type="entry name" value="SIGMA54_INTERACT_1"/>
    <property type="match status" value="1"/>
</dbReference>
<dbReference type="Proteomes" id="UP000886812">
    <property type="component" value="Unassembled WGS sequence"/>
</dbReference>
<dbReference type="PANTHER" id="PTHR32071">
    <property type="entry name" value="TRANSCRIPTIONAL REGULATORY PROTEIN"/>
    <property type="match status" value="1"/>
</dbReference>
<dbReference type="Gene3D" id="1.10.10.60">
    <property type="entry name" value="Homeodomain-like"/>
    <property type="match status" value="1"/>
</dbReference>
<dbReference type="InterPro" id="IPR027417">
    <property type="entry name" value="P-loop_NTPase"/>
</dbReference>
<dbReference type="InterPro" id="IPR001789">
    <property type="entry name" value="Sig_transdc_resp-reg_receiver"/>
</dbReference>
<dbReference type="InterPro" id="IPR002197">
    <property type="entry name" value="HTH_Fis"/>
</dbReference>
<dbReference type="GO" id="GO:0006355">
    <property type="term" value="P:regulation of DNA-templated transcription"/>
    <property type="evidence" value="ECO:0007669"/>
    <property type="project" value="InterPro"/>
</dbReference>
<evidence type="ECO:0000256" key="1">
    <source>
        <dbReference type="ARBA" id="ARBA00022741"/>
    </source>
</evidence>
<dbReference type="CDD" id="cd00009">
    <property type="entry name" value="AAA"/>
    <property type="match status" value="1"/>
</dbReference>
<dbReference type="PROSITE" id="PS00676">
    <property type="entry name" value="SIGMA54_INTERACT_2"/>
    <property type="match status" value="1"/>
</dbReference>
<dbReference type="SUPFAM" id="SSF52540">
    <property type="entry name" value="P-loop containing nucleoside triphosphate hydrolases"/>
    <property type="match status" value="1"/>
</dbReference>
<accession>A0A9D1NKP9</accession>
<dbReference type="FunFam" id="3.40.50.300:FF:000006">
    <property type="entry name" value="DNA-binding transcriptional regulator NtrC"/>
    <property type="match status" value="1"/>
</dbReference>
<dbReference type="SMART" id="SM00382">
    <property type="entry name" value="AAA"/>
    <property type="match status" value="1"/>
</dbReference>
<dbReference type="GO" id="GO:0043565">
    <property type="term" value="F:sequence-specific DNA binding"/>
    <property type="evidence" value="ECO:0007669"/>
    <property type="project" value="InterPro"/>
</dbReference>
<keyword evidence="6" id="KW-0597">Phosphoprotein</keyword>
<dbReference type="InterPro" id="IPR025662">
    <property type="entry name" value="Sigma_54_int_dom_ATP-bd_1"/>
</dbReference>
<dbReference type="GO" id="GO:0000160">
    <property type="term" value="P:phosphorelay signal transduction system"/>
    <property type="evidence" value="ECO:0007669"/>
    <property type="project" value="InterPro"/>
</dbReference>
<gene>
    <name evidence="9" type="ORF">IAC75_07010</name>
</gene>
<evidence type="ECO:0000256" key="2">
    <source>
        <dbReference type="ARBA" id="ARBA00022840"/>
    </source>
</evidence>
<dbReference type="Gene3D" id="3.40.50.2300">
    <property type="match status" value="1"/>
</dbReference>
<comment type="caution">
    <text evidence="9">The sequence shown here is derived from an EMBL/GenBank/DDBJ whole genome shotgun (WGS) entry which is preliminary data.</text>
</comment>
<keyword evidence="5" id="KW-0804">Transcription</keyword>